<dbReference type="HOGENOM" id="CLU_2593390_0_0_1"/>
<keyword evidence="3" id="KW-1185">Reference proteome</keyword>
<dbReference type="EMBL" id="CM001220">
    <property type="protein sequence ID" value="AES87402.1"/>
    <property type="molecule type" value="Genomic_DNA"/>
</dbReference>
<sequence length="80" mass="8989">MHVKYKIKEEVTSSCAAHIEQHATRIPKVKSHKFLSRHAARVPQCTECLGLRSIWESHAVVFVIGAFCPSRFEDVKSAIG</sequence>
<reference evidence="2" key="3">
    <citation type="submission" date="2015-04" db="UniProtKB">
        <authorList>
            <consortium name="EnsemblPlants"/>
        </authorList>
    </citation>
    <scope>IDENTIFICATION</scope>
    <source>
        <strain evidence="2">cv. Jemalong A17</strain>
    </source>
</reference>
<dbReference type="AlphaFoldDB" id="G7JFY1"/>
<name>G7JFY1_MEDTR</name>
<evidence type="ECO:0000313" key="1">
    <source>
        <dbReference type="EMBL" id="AES87402.1"/>
    </source>
</evidence>
<reference evidence="1 3" key="2">
    <citation type="journal article" date="2014" name="BMC Genomics">
        <title>An improved genome release (version Mt4.0) for the model legume Medicago truncatula.</title>
        <authorList>
            <person name="Tang H."/>
            <person name="Krishnakumar V."/>
            <person name="Bidwell S."/>
            <person name="Rosen B."/>
            <person name="Chan A."/>
            <person name="Zhou S."/>
            <person name="Gentzbittel L."/>
            <person name="Childs K.L."/>
            <person name="Yandell M."/>
            <person name="Gundlach H."/>
            <person name="Mayer K.F."/>
            <person name="Schwartz D.C."/>
            <person name="Town C.D."/>
        </authorList>
    </citation>
    <scope>GENOME REANNOTATION</scope>
    <source>
        <strain evidence="2 3">cv. Jemalong A17</strain>
    </source>
</reference>
<accession>G7JFY1</accession>
<dbReference type="Proteomes" id="UP000002051">
    <property type="component" value="Chromosome 4"/>
</dbReference>
<reference evidence="1 3" key="1">
    <citation type="journal article" date="2011" name="Nature">
        <title>The Medicago genome provides insight into the evolution of rhizobial symbioses.</title>
        <authorList>
            <person name="Young N.D."/>
            <person name="Debelle F."/>
            <person name="Oldroyd G.E."/>
            <person name="Geurts R."/>
            <person name="Cannon S.B."/>
            <person name="Udvardi M.K."/>
            <person name="Benedito V.A."/>
            <person name="Mayer K.F."/>
            <person name="Gouzy J."/>
            <person name="Schoof H."/>
            <person name="Van de Peer Y."/>
            <person name="Proost S."/>
            <person name="Cook D.R."/>
            <person name="Meyers B.C."/>
            <person name="Spannagl M."/>
            <person name="Cheung F."/>
            <person name="De Mita S."/>
            <person name="Krishnakumar V."/>
            <person name="Gundlach H."/>
            <person name="Zhou S."/>
            <person name="Mudge J."/>
            <person name="Bharti A.K."/>
            <person name="Murray J.D."/>
            <person name="Naoumkina M.A."/>
            <person name="Rosen B."/>
            <person name="Silverstein K.A."/>
            <person name="Tang H."/>
            <person name="Rombauts S."/>
            <person name="Zhao P.X."/>
            <person name="Zhou P."/>
            <person name="Barbe V."/>
            <person name="Bardou P."/>
            <person name="Bechner M."/>
            <person name="Bellec A."/>
            <person name="Berger A."/>
            <person name="Berges H."/>
            <person name="Bidwell S."/>
            <person name="Bisseling T."/>
            <person name="Choisne N."/>
            <person name="Couloux A."/>
            <person name="Denny R."/>
            <person name="Deshpande S."/>
            <person name="Dai X."/>
            <person name="Doyle J.J."/>
            <person name="Dudez A.M."/>
            <person name="Farmer A.D."/>
            <person name="Fouteau S."/>
            <person name="Franken C."/>
            <person name="Gibelin C."/>
            <person name="Gish J."/>
            <person name="Goldstein S."/>
            <person name="Gonzalez A.J."/>
            <person name="Green P.J."/>
            <person name="Hallab A."/>
            <person name="Hartog M."/>
            <person name="Hua A."/>
            <person name="Humphray S.J."/>
            <person name="Jeong D.H."/>
            <person name="Jing Y."/>
            <person name="Jocker A."/>
            <person name="Kenton S.M."/>
            <person name="Kim D.J."/>
            <person name="Klee K."/>
            <person name="Lai H."/>
            <person name="Lang C."/>
            <person name="Lin S."/>
            <person name="Macmil S.L."/>
            <person name="Magdelenat G."/>
            <person name="Matthews L."/>
            <person name="McCorrison J."/>
            <person name="Monaghan E.L."/>
            <person name="Mun J.H."/>
            <person name="Najar F.Z."/>
            <person name="Nicholson C."/>
            <person name="Noirot C."/>
            <person name="O'Bleness M."/>
            <person name="Paule C.R."/>
            <person name="Poulain J."/>
            <person name="Prion F."/>
            <person name="Qin B."/>
            <person name="Qu C."/>
            <person name="Retzel E.F."/>
            <person name="Riddle C."/>
            <person name="Sallet E."/>
            <person name="Samain S."/>
            <person name="Samson N."/>
            <person name="Sanders I."/>
            <person name="Saurat O."/>
            <person name="Scarpelli C."/>
            <person name="Schiex T."/>
            <person name="Segurens B."/>
            <person name="Severin A.J."/>
            <person name="Sherrier D.J."/>
            <person name="Shi R."/>
            <person name="Sims S."/>
            <person name="Singer S.R."/>
            <person name="Sinharoy S."/>
            <person name="Sterck L."/>
            <person name="Viollet A."/>
            <person name="Wang B.B."/>
            <person name="Wang K."/>
            <person name="Wang M."/>
            <person name="Wang X."/>
            <person name="Warfsmann J."/>
            <person name="Weissenbach J."/>
            <person name="White D.D."/>
            <person name="White J.D."/>
            <person name="Wiley G.B."/>
            <person name="Wincker P."/>
            <person name="Xing Y."/>
            <person name="Yang L."/>
            <person name="Yao Z."/>
            <person name="Ying F."/>
            <person name="Zhai J."/>
            <person name="Zhou L."/>
            <person name="Zuber A."/>
            <person name="Denarie J."/>
            <person name="Dixon R.A."/>
            <person name="May G.D."/>
            <person name="Schwartz D.C."/>
            <person name="Rogers J."/>
            <person name="Quetier F."/>
            <person name="Town C.D."/>
            <person name="Roe B.A."/>
        </authorList>
    </citation>
    <scope>NUCLEOTIDE SEQUENCE [LARGE SCALE GENOMIC DNA]</scope>
    <source>
        <strain evidence="1">A17</strain>
        <strain evidence="2 3">cv. Jemalong A17</strain>
    </source>
</reference>
<gene>
    <name evidence="1" type="ordered locus">MTR_4g026580</name>
</gene>
<dbReference type="EnsemblPlants" id="AES87402">
    <property type="protein sequence ID" value="AES87402"/>
    <property type="gene ID" value="MTR_4g026580"/>
</dbReference>
<protein>
    <submittedName>
        <fullName evidence="1 2">Uncharacterized protein</fullName>
    </submittedName>
</protein>
<proteinExistence type="predicted"/>
<evidence type="ECO:0000313" key="2">
    <source>
        <dbReference type="EnsemblPlants" id="AES87402"/>
    </source>
</evidence>
<evidence type="ECO:0000313" key="3">
    <source>
        <dbReference type="Proteomes" id="UP000002051"/>
    </source>
</evidence>
<organism evidence="1 3">
    <name type="scientific">Medicago truncatula</name>
    <name type="common">Barrel medic</name>
    <name type="synonym">Medicago tribuloides</name>
    <dbReference type="NCBI Taxonomy" id="3880"/>
    <lineage>
        <taxon>Eukaryota</taxon>
        <taxon>Viridiplantae</taxon>
        <taxon>Streptophyta</taxon>
        <taxon>Embryophyta</taxon>
        <taxon>Tracheophyta</taxon>
        <taxon>Spermatophyta</taxon>
        <taxon>Magnoliopsida</taxon>
        <taxon>eudicotyledons</taxon>
        <taxon>Gunneridae</taxon>
        <taxon>Pentapetalae</taxon>
        <taxon>rosids</taxon>
        <taxon>fabids</taxon>
        <taxon>Fabales</taxon>
        <taxon>Fabaceae</taxon>
        <taxon>Papilionoideae</taxon>
        <taxon>50 kb inversion clade</taxon>
        <taxon>NPAAA clade</taxon>
        <taxon>Hologalegina</taxon>
        <taxon>IRL clade</taxon>
        <taxon>Trifolieae</taxon>
        <taxon>Medicago</taxon>
    </lineage>
</organism>
<dbReference type="PaxDb" id="3880-AES87402"/>